<protein>
    <submittedName>
        <fullName evidence="5">Beta-glucosidase</fullName>
    </submittedName>
</protein>
<keyword evidence="3" id="KW-0732">Signal</keyword>
<dbReference type="SMART" id="SM00758">
    <property type="entry name" value="PA14"/>
    <property type="match status" value="1"/>
</dbReference>
<comment type="similarity">
    <text evidence="1">Belongs to the glycosyl hydrolase 3 family.</text>
</comment>
<dbReference type="InterPro" id="IPR050288">
    <property type="entry name" value="Cellulose_deg_GH3"/>
</dbReference>
<sequence length="878" mass="98070">MKYLLSFLLLIPITSAFGQLYKDSTQAVEIRVKDLLNRMTTEEKFWQVFMVPSDGDTANGKLKHGIFGLQLSASSQGDAGGQLLNYNTSDNALTLVRKINTTQRYLVEKTRLGIPMIPFDEALHGLVRNDAASFPQAIAMAATWDTSLISRAAGHIAEECKIRGIRQILSPVINLATDVRWGRTEETYGEDPFLTTQMGLAFIRAFESRGIITTPKHFIANVGDGGRDSYPIHLSERFLEETHFVPFKQTIRMGNARSIMTAYNSLNGTACSSNKWLLTDKLKDEWKFNGFVISDANAVGGELVLHKTAKDYAESGAHAINAGMDVIFQTDISHAGLFYPAFQNGTVDTNRLNDAVSRVLRAKFELGLFEHPYVSEEINEVDLHHKGALLTRQVAEESIVLLKNQKQTLPLPLSVERIALFGTDAAEARLGGYSGPGFGKVSILKGLQDQVGKRTEILYSEGMSRIDNSYEVISAFHLMSNGKLGLTASYFDNTELNGEPVYTNQDQTIDFHWTLYSPDEKLQADHYSVRWTGELTAPESGEFQIGLEGNDGFRLYLDDQIVIDRWNKQSYHRDLVNYSFKKGKKYAIRVEFHETQGEGKIKLLWNTTVKTDWKKEIPESVKLAKKADVAIVVAGITEGEFLDRASLKLPGHQEELIQALNKTGTPVIVLIVGGSAVTMENWIDGTEAIAMLWYPGQEGGRAVTDFLFGQINPSGKLPITFPLNEAQLPLVYNHQPTGRGNDYNNLSGQPLFPFGFGLSYTQFSYSDIRLEQATISKMQKTKVRFKLKNTGKYDGDEVVQLYVKDILSSVVRPVQELKGFQRIHLKAGEEKEVTFEISSELLKQLDKDLKPIVEPGEFRIMIGSSSRDLPLKTTLTIQ</sequence>
<dbReference type="PANTHER" id="PTHR42715">
    <property type="entry name" value="BETA-GLUCOSIDASE"/>
    <property type="match status" value="1"/>
</dbReference>
<dbReference type="PRINTS" id="PR00133">
    <property type="entry name" value="GLHYDRLASE3"/>
</dbReference>
<dbReference type="Pfam" id="PF14310">
    <property type="entry name" value="Fn3-like"/>
    <property type="match status" value="1"/>
</dbReference>
<reference evidence="5 6" key="1">
    <citation type="submission" date="2019-07" db="EMBL/GenBank/DDBJ databases">
        <authorList>
            <person name="Huq M.A."/>
        </authorList>
    </citation>
    <scope>NUCLEOTIDE SEQUENCE [LARGE SCALE GENOMIC DNA]</scope>
    <source>
        <strain evidence="5 6">MAH-3</strain>
    </source>
</reference>
<evidence type="ECO:0000313" key="6">
    <source>
        <dbReference type="Proteomes" id="UP000316008"/>
    </source>
</evidence>
<dbReference type="Pfam" id="PF07691">
    <property type="entry name" value="PA14"/>
    <property type="match status" value="1"/>
</dbReference>
<organism evidence="5 6">
    <name type="scientific">Fluviicola chungangensis</name>
    <dbReference type="NCBI Taxonomy" id="2597671"/>
    <lineage>
        <taxon>Bacteria</taxon>
        <taxon>Pseudomonadati</taxon>
        <taxon>Bacteroidota</taxon>
        <taxon>Flavobacteriia</taxon>
        <taxon>Flavobacteriales</taxon>
        <taxon>Crocinitomicaceae</taxon>
        <taxon>Fluviicola</taxon>
    </lineage>
</organism>
<feature type="domain" description="PA14" evidence="4">
    <location>
        <begin position="481"/>
        <end position="621"/>
    </location>
</feature>
<dbReference type="SMART" id="SM01217">
    <property type="entry name" value="Fn3_like"/>
    <property type="match status" value="1"/>
</dbReference>
<dbReference type="GO" id="GO:0005975">
    <property type="term" value="P:carbohydrate metabolic process"/>
    <property type="evidence" value="ECO:0007669"/>
    <property type="project" value="InterPro"/>
</dbReference>
<dbReference type="OrthoDB" id="9805821at2"/>
<dbReference type="InterPro" id="IPR036962">
    <property type="entry name" value="Glyco_hydro_3_N_sf"/>
</dbReference>
<dbReference type="AlphaFoldDB" id="A0A556MIW8"/>
<feature type="chain" id="PRO_5022131204" evidence="3">
    <location>
        <begin position="19"/>
        <end position="878"/>
    </location>
</feature>
<evidence type="ECO:0000256" key="1">
    <source>
        <dbReference type="ARBA" id="ARBA00005336"/>
    </source>
</evidence>
<dbReference type="Proteomes" id="UP000316008">
    <property type="component" value="Unassembled WGS sequence"/>
</dbReference>
<dbReference type="SUPFAM" id="SSF52279">
    <property type="entry name" value="Beta-D-glucan exohydrolase, C-terminal domain"/>
    <property type="match status" value="1"/>
</dbReference>
<dbReference type="InterPro" id="IPR013783">
    <property type="entry name" value="Ig-like_fold"/>
</dbReference>
<proteinExistence type="inferred from homology"/>
<dbReference type="InterPro" id="IPR001764">
    <property type="entry name" value="Glyco_hydro_3_N"/>
</dbReference>
<dbReference type="RefSeq" id="WP_144334481.1">
    <property type="nucleotide sequence ID" value="NZ_VLPL01000011.1"/>
</dbReference>
<feature type="signal peptide" evidence="3">
    <location>
        <begin position="1"/>
        <end position="18"/>
    </location>
</feature>
<dbReference type="InterPro" id="IPR011658">
    <property type="entry name" value="PA14_dom"/>
</dbReference>
<dbReference type="Gene3D" id="2.60.40.10">
    <property type="entry name" value="Immunoglobulins"/>
    <property type="match status" value="1"/>
</dbReference>
<keyword evidence="6" id="KW-1185">Reference proteome</keyword>
<dbReference type="Gene3D" id="3.40.50.1700">
    <property type="entry name" value="Glycoside hydrolase family 3 C-terminal domain"/>
    <property type="match status" value="2"/>
</dbReference>
<dbReference type="PANTHER" id="PTHR42715:SF10">
    <property type="entry name" value="BETA-GLUCOSIDASE"/>
    <property type="match status" value="1"/>
</dbReference>
<gene>
    <name evidence="5" type="ORF">FO442_17310</name>
</gene>
<evidence type="ECO:0000256" key="2">
    <source>
        <dbReference type="ARBA" id="ARBA00022801"/>
    </source>
</evidence>
<dbReference type="PROSITE" id="PS51820">
    <property type="entry name" value="PA14"/>
    <property type="match status" value="1"/>
</dbReference>
<dbReference type="GO" id="GO:0008422">
    <property type="term" value="F:beta-glucosidase activity"/>
    <property type="evidence" value="ECO:0007669"/>
    <property type="project" value="UniProtKB-ARBA"/>
</dbReference>
<dbReference type="SUPFAM" id="SSF51445">
    <property type="entry name" value="(Trans)glycosidases"/>
    <property type="match status" value="1"/>
</dbReference>
<keyword evidence="2" id="KW-0378">Hydrolase</keyword>
<name>A0A556MIW8_9FLAO</name>
<dbReference type="InterPro" id="IPR026891">
    <property type="entry name" value="Fn3-like"/>
</dbReference>
<evidence type="ECO:0000313" key="5">
    <source>
        <dbReference type="EMBL" id="TSJ39813.1"/>
    </source>
</evidence>
<dbReference type="InterPro" id="IPR017853">
    <property type="entry name" value="GH"/>
</dbReference>
<comment type="caution">
    <text evidence="5">The sequence shown here is derived from an EMBL/GenBank/DDBJ whole genome shotgun (WGS) entry which is preliminary data.</text>
</comment>
<dbReference type="Pfam" id="PF01915">
    <property type="entry name" value="Glyco_hydro_3_C"/>
    <property type="match status" value="1"/>
</dbReference>
<dbReference type="FunFam" id="2.60.40.10:FF:000495">
    <property type="entry name" value="Periplasmic beta-glucosidase"/>
    <property type="match status" value="1"/>
</dbReference>
<dbReference type="EMBL" id="VLPL01000011">
    <property type="protein sequence ID" value="TSJ39813.1"/>
    <property type="molecule type" value="Genomic_DNA"/>
</dbReference>
<accession>A0A556MIW8</accession>
<dbReference type="InterPro" id="IPR036881">
    <property type="entry name" value="Glyco_hydro_3_C_sf"/>
</dbReference>
<evidence type="ECO:0000256" key="3">
    <source>
        <dbReference type="SAM" id="SignalP"/>
    </source>
</evidence>
<dbReference type="InterPro" id="IPR037524">
    <property type="entry name" value="PA14/GLEYA"/>
</dbReference>
<dbReference type="Gene3D" id="3.20.20.300">
    <property type="entry name" value="Glycoside hydrolase, family 3, N-terminal domain"/>
    <property type="match status" value="1"/>
</dbReference>
<dbReference type="Pfam" id="PF00933">
    <property type="entry name" value="Glyco_hydro_3"/>
    <property type="match status" value="1"/>
</dbReference>
<evidence type="ECO:0000259" key="4">
    <source>
        <dbReference type="PROSITE" id="PS51820"/>
    </source>
</evidence>
<dbReference type="InterPro" id="IPR002772">
    <property type="entry name" value="Glyco_hydro_3_C"/>
</dbReference>